<dbReference type="EMBL" id="JACHEM010000011">
    <property type="protein sequence ID" value="MBB6437871.1"/>
    <property type="molecule type" value="Genomic_DNA"/>
</dbReference>
<evidence type="ECO:0000313" key="2">
    <source>
        <dbReference type="Proteomes" id="UP000540423"/>
    </source>
</evidence>
<protein>
    <recommendedName>
        <fullName evidence="3">Mycothiol-dependent maleylpyruvate isomerase metal-binding domain-containing protein</fullName>
    </recommendedName>
</protein>
<gene>
    <name evidence="1" type="ORF">HNQ79_004375</name>
</gene>
<organism evidence="1 2">
    <name type="scientific">Streptomyces candidus</name>
    <dbReference type="NCBI Taxonomy" id="67283"/>
    <lineage>
        <taxon>Bacteria</taxon>
        <taxon>Bacillati</taxon>
        <taxon>Actinomycetota</taxon>
        <taxon>Actinomycetes</taxon>
        <taxon>Kitasatosporales</taxon>
        <taxon>Streptomycetaceae</taxon>
        <taxon>Streptomyces</taxon>
    </lineage>
</organism>
<dbReference type="Proteomes" id="UP000540423">
    <property type="component" value="Unassembled WGS sequence"/>
</dbReference>
<evidence type="ECO:0008006" key="3">
    <source>
        <dbReference type="Google" id="ProtNLM"/>
    </source>
</evidence>
<reference evidence="1 2" key="1">
    <citation type="submission" date="2020-08" db="EMBL/GenBank/DDBJ databases">
        <title>Genomic Encyclopedia of Type Strains, Phase IV (KMG-IV): sequencing the most valuable type-strain genomes for metagenomic binning, comparative biology and taxonomic classification.</title>
        <authorList>
            <person name="Goeker M."/>
        </authorList>
    </citation>
    <scope>NUCLEOTIDE SEQUENCE [LARGE SCALE GENOMIC DNA]</scope>
    <source>
        <strain evidence="1 2">DSM 40141</strain>
    </source>
</reference>
<dbReference type="SUPFAM" id="SSF109854">
    <property type="entry name" value="DinB/YfiT-like putative metalloenzymes"/>
    <property type="match status" value="1"/>
</dbReference>
<proteinExistence type="predicted"/>
<dbReference type="Gene3D" id="1.20.120.450">
    <property type="entry name" value="dinb family like domain"/>
    <property type="match status" value="1"/>
</dbReference>
<dbReference type="AlphaFoldDB" id="A0A7X0HHR1"/>
<name>A0A7X0HHR1_9ACTN</name>
<dbReference type="RefSeq" id="WP_185033540.1">
    <property type="nucleotide sequence ID" value="NZ_BNBN01000009.1"/>
</dbReference>
<accession>A0A7X0HHR1</accession>
<comment type="caution">
    <text evidence="1">The sequence shown here is derived from an EMBL/GenBank/DDBJ whole genome shotgun (WGS) entry which is preliminary data.</text>
</comment>
<dbReference type="InterPro" id="IPR034660">
    <property type="entry name" value="DinB/YfiT-like"/>
</dbReference>
<evidence type="ECO:0000313" key="1">
    <source>
        <dbReference type="EMBL" id="MBB6437871.1"/>
    </source>
</evidence>
<sequence>MTVTPDDIRRSVGLASAVLRQTAGNDWGVKAGGLDWDCWETAEHLVDDLFSYAAQLASGRTDADVPLRYTQEAPGSPCNAVRVARKAGVEGLLTVLESAGGLLYAVAAAAPPRVRAHHVFGVSDPEGFVAMGVVETLVHTHDLATGLGIGEAWQPPAELCARALARLFPDVAAGPPPWPALLWATGRGELSGVARRDTWRWYGEPR</sequence>
<keyword evidence="2" id="KW-1185">Reference proteome</keyword>